<feature type="transmembrane region" description="Helical" evidence="6">
    <location>
        <begin position="257"/>
        <end position="276"/>
    </location>
</feature>
<feature type="domain" description="GPR180/TMEM145 transmembrane" evidence="7">
    <location>
        <begin position="185"/>
        <end position="405"/>
    </location>
</feature>
<keyword evidence="5" id="KW-0325">Glycoprotein</keyword>
<protein>
    <submittedName>
        <fullName evidence="10">Transmembrane protein 145 isoform X3</fullName>
    </submittedName>
</protein>
<reference evidence="9" key="1">
    <citation type="submission" date="2025-05" db="UniProtKB">
        <authorList>
            <consortium name="RefSeq"/>
        </authorList>
    </citation>
    <scope>NUCLEOTIDE SEQUENCE [LARGE SCALE GENOMIC DNA]</scope>
</reference>
<comment type="subcellular location">
    <subcellularLocation>
        <location evidence="1">Membrane</location>
        <topology evidence="1">Multi-pass membrane protein</topology>
    </subcellularLocation>
</comment>
<feature type="transmembrane region" description="Helical" evidence="6">
    <location>
        <begin position="317"/>
        <end position="343"/>
    </location>
</feature>
<dbReference type="PANTHER" id="PTHR23252:SF24">
    <property type="entry name" value="TRANSMEMBRANE PROTEIN 145"/>
    <property type="match status" value="1"/>
</dbReference>
<dbReference type="InterPro" id="IPR047831">
    <property type="entry name" value="GPR180/TMEM145"/>
</dbReference>
<keyword evidence="9" id="KW-1185">Reference proteome</keyword>
<evidence type="ECO:0000259" key="7">
    <source>
        <dbReference type="Pfam" id="PF10192"/>
    </source>
</evidence>
<reference evidence="10" key="2">
    <citation type="submission" date="2025-08" db="UniProtKB">
        <authorList>
            <consortium name="RefSeq"/>
        </authorList>
    </citation>
    <scope>IDENTIFICATION</scope>
</reference>
<feature type="domain" description="GPR180-like N-terminal" evidence="8">
    <location>
        <begin position="27"/>
        <end position="156"/>
    </location>
</feature>
<proteinExistence type="predicted"/>
<feature type="transmembrane region" description="Helical" evidence="6">
    <location>
        <begin position="215"/>
        <end position="237"/>
    </location>
</feature>
<feature type="transmembrane region" description="Helical" evidence="6">
    <location>
        <begin position="355"/>
        <end position="380"/>
    </location>
</feature>
<keyword evidence="4 6" id="KW-0472">Membrane</keyword>
<accession>A0ABM4B6K7</accession>
<dbReference type="PANTHER" id="PTHR23252">
    <property type="entry name" value="INTIMAL THICKNESS RECEPTOR-RELATED"/>
    <property type="match status" value="1"/>
</dbReference>
<evidence type="ECO:0000256" key="6">
    <source>
        <dbReference type="SAM" id="Phobius"/>
    </source>
</evidence>
<evidence type="ECO:0000313" key="10">
    <source>
        <dbReference type="RefSeq" id="XP_065644476.1"/>
    </source>
</evidence>
<name>A0ABM4B6K7_HYDVU</name>
<evidence type="ECO:0000256" key="4">
    <source>
        <dbReference type="ARBA" id="ARBA00023136"/>
    </source>
</evidence>
<sequence length="747" mass="85595">MSSLRLLFLVALILFGYFQFNVICLIVEGNLITIQDWSFIARFCYLSQDGAMTFNFEYPQDACCQEIILYFDDQWPHVYPHPEMTCKEKVAVTIPKNNQIMNLDLVSNSNCSLHSQISDQPQLKCYGRRAIKASRARWWYIVVAKCQSKQGLSLKYSLEMTNGNSFWTKQFSADEANILQTEILFLILSILVFLLTIFFAFLLRRRQLLHTTYKMFLGITFFELVSVIFNVSYYTGYGFSGKPQEGLQNFARGMHCVGDLIFVVLCILLGKGFTVTRGKISSLGQVKLSVFTTLYAITYIVLFIYQTKSFDPGYVLYLYESPAGVGVCMLRVIAWVWFCYGIYFSLKNYPHKRLFYYPFWLFYTLWFLSGPLVVLLASYVFEPYMRAQVMNAVDRTIAFMASVFFLVLTRPSQANTNFPYHVRTSQIGIMENNNPSDKENFDQHMYAPTIDLNENQKITVLFSVIKSDLVESDSREIKNLVNSNQTQNQIFAYNEYPQYNLHQLHHQNNTTLRSIEGSASANHSPAFLSTNHSKTLELNSSAIIKFGGLNHSLSSSNKTDGLYQTNNANNLHDPDKYQTSIFQALGAPQISNDSLHTKSEDIFIEKGSKNSVALESQNSDQNKFIEENHMKDLTSSKFVQENQEKDLASSKFNKENLDKNLTSSKFNKENLDKNLTSSKFIKENEEKDLTSPKLFSQVELNTVPKSDANIFLEEPETTSLTKSIFPNNRLNNRLPPLTTFQTNSSTV</sequence>
<dbReference type="InterPro" id="IPR019336">
    <property type="entry name" value="GPR180/TMEM145_TM"/>
</dbReference>
<feature type="transmembrane region" description="Helical" evidence="6">
    <location>
        <begin position="183"/>
        <end position="203"/>
    </location>
</feature>
<organism evidence="9 10">
    <name type="scientific">Hydra vulgaris</name>
    <name type="common">Hydra</name>
    <name type="synonym">Hydra attenuata</name>
    <dbReference type="NCBI Taxonomy" id="6087"/>
    <lineage>
        <taxon>Eukaryota</taxon>
        <taxon>Metazoa</taxon>
        <taxon>Cnidaria</taxon>
        <taxon>Hydrozoa</taxon>
        <taxon>Hydroidolina</taxon>
        <taxon>Anthoathecata</taxon>
        <taxon>Aplanulata</taxon>
        <taxon>Hydridae</taxon>
        <taxon>Hydra</taxon>
    </lineage>
</organism>
<gene>
    <name evidence="10" type="primary">LOC101235301</name>
</gene>
<dbReference type="Pfam" id="PF21892">
    <property type="entry name" value="TMEM145_N"/>
    <property type="match status" value="1"/>
</dbReference>
<evidence type="ECO:0000313" key="9">
    <source>
        <dbReference type="Proteomes" id="UP001652625"/>
    </source>
</evidence>
<dbReference type="Pfam" id="PF10192">
    <property type="entry name" value="GPR180-TMEM145_TM"/>
    <property type="match status" value="1"/>
</dbReference>
<evidence type="ECO:0000256" key="3">
    <source>
        <dbReference type="ARBA" id="ARBA00022989"/>
    </source>
</evidence>
<evidence type="ECO:0000256" key="2">
    <source>
        <dbReference type="ARBA" id="ARBA00022692"/>
    </source>
</evidence>
<keyword evidence="3 6" id="KW-1133">Transmembrane helix</keyword>
<dbReference type="Proteomes" id="UP001652625">
    <property type="component" value="Chromosome 01"/>
</dbReference>
<keyword evidence="2 6" id="KW-0812">Transmembrane</keyword>
<dbReference type="GeneID" id="101235301"/>
<evidence type="ECO:0000256" key="1">
    <source>
        <dbReference type="ARBA" id="ARBA00004141"/>
    </source>
</evidence>
<evidence type="ECO:0000256" key="5">
    <source>
        <dbReference type="ARBA" id="ARBA00023180"/>
    </source>
</evidence>
<dbReference type="RefSeq" id="XP_065644476.1">
    <property type="nucleotide sequence ID" value="XM_065788404.1"/>
</dbReference>
<feature type="transmembrane region" description="Helical" evidence="6">
    <location>
        <begin position="288"/>
        <end position="305"/>
    </location>
</feature>
<dbReference type="InterPro" id="IPR053880">
    <property type="entry name" value="GPR180-like_N"/>
</dbReference>
<evidence type="ECO:0000259" key="8">
    <source>
        <dbReference type="Pfam" id="PF21892"/>
    </source>
</evidence>